<comment type="caution">
    <text evidence="2">The sequence shown here is derived from an EMBL/GenBank/DDBJ whole genome shotgun (WGS) entry which is preliminary data.</text>
</comment>
<proteinExistence type="predicted"/>
<dbReference type="EMBL" id="BOOC01000002">
    <property type="protein sequence ID" value="GIH37688.1"/>
    <property type="molecule type" value="Genomic_DNA"/>
</dbReference>
<evidence type="ECO:0000256" key="1">
    <source>
        <dbReference type="SAM" id="MobiDB-lite"/>
    </source>
</evidence>
<feature type="compositionally biased region" description="Polar residues" evidence="1">
    <location>
        <begin position="82"/>
        <end position="91"/>
    </location>
</feature>
<evidence type="ECO:0000313" key="3">
    <source>
        <dbReference type="Proteomes" id="UP000603904"/>
    </source>
</evidence>
<dbReference type="Proteomes" id="UP000603904">
    <property type="component" value="Unassembled WGS sequence"/>
</dbReference>
<protein>
    <recommendedName>
        <fullName evidence="4">Immunity protein 35 domain-containing protein</fullName>
    </recommendedName>
</protein>
<name>A0ABQ4FSA8_9ACTN</name>
<organism evidence="2 3">
    <name type="scientific">Microbispora corallina</name>
    <dbReference type="NCBI Taxonomy" id="83302"/>
    <lineage>
        <taxon>Bacteria</taxon>
        <taxon>Bacillati</taxon>
        <taxon>Actinomycetota</taxon>
        <taxon>Actinomycetes</taxon>
        <taxon>Streptosporangiales</taxon>
        <taxon>Streptosporangiaceae</taxon>
        <taxon>Microbispora</taxon>
    </lineage>
</organism>
<evidence type="ECO:0008006" key="4">
    <source>
        <dbReference type="Google" id="ProtNLM"/>
    </source>
</evidence>
<accession>A0ABQ4FSA8</accession>
<reference evidence="2 3" key="1">
    <citation type="submission" date="2021-01" db="EMBL/GenBank/DDBJ databases">
        <title>Whole genome shotgun sequence of Microbispora corallina NBRC 16416.</title>
        <authorList>
            <person name="Komaki H."/>
            <person name="Tamura T."/>
        </authorList>
    </citation>
    <scope>NUCLEOTIDE SEQUENCE [LARGE SCALE GENOMIC DNA]</scope>
    <source>
        <strain evidence="2 3">NBRC 16416</strain>
    </source>
</reference>
<sequence length="91" mass="10192">MTGTSAYGRERRAYLEALAARLPERGLAGRLVGGDEPVLWVWHPRTRRQTIVFASPSREGWTFLWSPDGQESVEEPGLTAETIRNQLSQPA</sequence>
<evidence type="ECO:0000313" key="2">
    <source>
        <dbReference type="EMBL" id="GIH37688.1"/>
    </source>
</evidence>
<gene>
    <name evidence="2" type="ORF">Mco01_06880</name>
</gene>
<feature type="region of interest" description="Disordered" evidence="1">
    <location>
        <begin position="72"/>
        <end position="91"/>
    </location>
</feature>
<dbReference type="RefSeq" id="WP_204055402.1">
    <property type="nucleotide sequence ID" value="NZ_BAAAGP010000001.1"/>
</dbReference>
<keyword evidence="3" id="KW-1185">Reference proteome</keyword>